<proteinExistence type="predicted"/>
<dbReference type="SUPFAM" id="SSF63520">
    <property type="entry name" value="PTS-regulatory domain, PRD"/>
    <property type="match status" value="1"/>
</dbReference>
<keyword evidence="3" id="KW-1185">Reference proteome</keyword>
<evidence type="ECO:0000259" key="1">
    <source>
        <dbReference type="PROSITE" id="PS51372"/>
    </source>
</evidence>
<feature type="domain" description="PRD" evidence="1">
    <location>
        <begin position="10"/>
        <end position="120"/>
    </location>
</feature>
<gene>
    <name evidence="2" type="ORF">HCT48_04690</name>
</gene>
<accession>A0A968GGQ1</accession>
<organism evidence="2 3">
    <name type="scientific">Entomospira culicis</name>
    <dbReference type="NCBI Taxonomy" id="2719989"/>
    <lineage>
        <taxon>Bacteria</taxon>
        <taxon>Pseudomonadati</taxon>
        <taxon>Spirochaetota</taxon>
        <taxon>Spirochaetia</taxon>
        <taxon>Spirochaetales</taxon>
        <taxon>Spirochaetaceae</taxon>
        <taxon>Entomospira</taxon>
    </lineage>
</organism>
<dbReference type="InterPro" id="IPR011608">
    <property type="entry name" value="PRD"/>
</dbReference>
<dbReference type="InterPro" id="IPR036634">
    <property type="entry name" value="PRD_sf"/>
</dbReference>
<dbReference type="GO" id="GO:0006355">
    <property type="term" value="P:regulation of DNA-templated transcription"/>
    <property type="evidence" value="ECO:0007669"/>
    <property type="project" value="InterPro"/>
</dbReference>
<dbReference type="Proteomes" id="UP000778951">
    <property type="component" value="Unassembled WGS sequence"/>
</dbReference>
<name>A0A968GGQ1_9SPIO</name>
<sequence>MLQQKLSILLQHAVIDQVIYDGLQRIVHDLLANQIVTNEDASETFLIHLAMAASRQGKSEVPVAKMDATLSIEITEDPHYDEVVQVWERLALLIPISFHQNELDYLYLHLLAILSANNET</sequence>
<dbReference type="EMBL" id="JAATLM010000001">
    <property type="protein sequence ID" value="NIZ69511.1"/>
    <property type="molecule type" value="Genomic_DNA"/>
</dbReference>
<dbReference type="AlphaFoldDB" id="A0A968GGQ1"/>
<evidence type="ECO:0000313" key="2">
    <source>
        <dbReference type="EMBL" id="NIZ69511.1"/>
    </source>
</evidence>
<protein>
    <submittedName>
        <fullName evidence="2">PRD domain-containing protein</fullName>
    </submittedName>
</protein>
<evidence type="ECO:0000313" key="3">
    <source>
        <dbReference type="Proteomes" id="UP000778951"/>
    </source>
</evidence>
<dbReference type="RefSeq" id="WP_167695600.1">
    <property type="nucleotide sequence ID" value="NZ_CP118181.1"/>
</dbReference>
<comment type="caution">
    <text evidence="2">The sequence shown here is derived from an EMBL/GenBank/DDBJ whole genome shotgun (WGS) entry which is preliminary data.</text>
</comment>
<reference evidence="2" key="1">
    <citation type="submission" date="2020-03" db="EMBL/GenBank/DDBJ databases">
        <title>Spirochaetal bacteria isolated from arthropods constitute a novel genus Entomospira genus novum within the order Spirochaetales.</title>
        <authorList>
            <person name="Grana-Miraglia L."/>
            <person name="Sikutova S."/>
            <person name="Fingerle V."/>
            <person name="Sing A."/>
            <person name="Castillo-Ramirez S."/>
            <person name="Margos G."/>
            <person name="Rudolf I."/>
        </authorList>
    </citation>
    <scope>NUCLEOTIDE SEQUENCE</scope>
    <source>
        <strain evidence="2">BR149</strain>
    </source>
</reference>
<dbReference type="PROSITE" id="PS51372">
    <property type="entry name" value="PRD_2"/>
    <property type="match status" value="1"/>
</dbReference>